<dbReference type="PANTHER" id="PTHR46082:SF6">
    <property type="entry name" value="AAA+ ATPASE DOMAIN-CONTAINING PROTEIN-RELATED"/>
    <property type="match status" value="1"/>
</dbReference>
<dbReference type="RefSeq" id="WP_257918414.1">
    <property type="nucleotide sequence ID" value="NZ_JAMXQV010000001.1"/>
</dbReference>
<dbReference type="Pfam" id="PF13424">
    <property type="entry name" value="TPR_12"/>
    <property type="match status" value="1"/>
</dbReference>
<evidence type="ECO:0000259" key="2">
    <source>
        <dbReference type="Pfam" id="PF13271"/>
    </source>
</evidence>
<name>A0A9X2N783_9PSEU</name>
<dbReference type="PANTHER" id="PTHR46082">
    <property type="entry name" value="ATP/GTP-BINDING PROTEIN-RELATED"/>
    <property type="match status" value="1"/>
</dbReference>
<dbReference type="InterPro" id="IPR011990">
    <property type="entry name" value="TPR-like_helical_dom_sf"/>
</dbReference>
<dbReference type="Gene3D" id="1.25.40.10">
    <property type="entry name" value="Tetratricopeptide repeat domain"/>
    <property type="match status" value="2"/>
</dbReference>
<feature type="domain" description="NB-ARC" evidence="1">
    <location>
        <begin position="240"/>
        <end position="367"/>
    </location>
</feature>
<dbReference type="AlphaFoldDB" id="A0A9X2N783"/>
<organism evidence="3 4">
    <name type="scientific">Amycolatopsis iheyensis</name>
    <dbReference type="NCBI Taxonomy" id="2945988"/>
    <lineage>
        <taxon>Bacteria</taxon>
        <taxon>Bacillati</taxon>
        <taxon>Actinomycetota</taxon>
        <taxon>Actinomycetes</taxon>
        <taxon>Pseudonocardiales</taxon>
        <taxon>Pseudonocardiaceae</taxon>
        <taxon>Amycolatopsis</taxon>
    </lineage>
</organism>
<accession>A0A9X2N783</accession>
<dbReference type="InterPro" id="IPR002182">
    <property type="entry name" value="NB-ARC"/>
</dbReference>
<proteinExistence type="predicted"/>
<dbReference type="InterPro" id="IPR025139">
    <property type="entry name" value="DUF4062"/>
</dbReference>
<protein>
    <submittedName>
        <fullName evidence="3">FxSxx-COOH system tetratricopeptide repeat protein</fullName>
    </submittedName>
</protein>
<dbReference type="NCBIfam" id="NF040586">
    <property type="entry name" value="FxSxx_TPR"/>
    <property type="match status" value="1"/>
</dbReference>
<evidence type="ECO:0000259" key="1">
    <source>
        <dbReference type="Pfam" id="PF00931"/>
    </source>
</evidence>
<reference evidence="3" key="1">
    <citation type="submission" date="2022-06" db="EMBL/GenBank/DDBJ databases">
        <title>Amycolatopsis iheyaensis sp. nov., a new species of the genus Amycolatopsis isolated from soil in Iheya island, Japan.</title>
        <authorList>
            <person name="Ngamcharungchit C."/>
            <person name="Kanto H."/>
            <person name="Take A."/>
            <person name="Intra B."/>
            <person name="Matsumoto A."/>
            <person name="Panbangred W."/>
            <person name="Inahashi Y."/>
        </authorList>
    </citation>
    <scope>NUCLEOTIDE SEQUENCE</scope>
    <source>
        <strain evidence="3">OK19-0408</strain>
    </source>
</reference>
<dbReference type="Pfam" id="PF13374">
    <property type="entry name" value="TPR_10"/>
    <property type="match status" value="2"/>
</dbReference>
<dbReference type="InterPro" id="IPR027417">
    <property type="entry name" value="P-loop_NTPase"/>
</dbReference>
<dbReference type="Proteomes" id="UP001144096">
    <property type="component" value="Unassembled WGS sequence"/>
</dbReference>
<feature type="domain" description="DUF4062" evidence="2">
    <location>
        <begin position="45"/>
        <end position="130"/>
    </location>
</feature>
<dbReference type="InterPro" id="IPR053137">
    <property type="entry name" value="NLR-like"/>
</dbReference>
<dbReference type="SUPFAM" id="SSF48452">
    <property type="entry name" value="TPR-like"/>
    <property type="match status" value="1"/>
</dbReference>
<dbReference type="GO" id="GO:0043531">
    <property type="term" value="F:ADP binding"/>
    <property type="evidence" value="ECO:0007669"/>
    <property type="project" value="InterPro"/>
</dbReference>
<dbReference type="Pfam" id="PF13271">
    <property type="entry name" value="DUF4062"/>
    <property type="match status" value="1"/>
</dbReference>
<dbReference type="EMBL" id="JAMXQV010000001">
    <property type="protein sequence ID" value="MCR6481790.1"/>
    <property type="molecule type" value="Genomic_DNA"/>
</dbReference>
<sequence>MPPDAPRIHVTGSRGVQIGDGNTLHVHPRVAWGSLWPEREPSARRVFLSHTSELRALPEPRSFVAAAESAVARAGDAVADMAYFTARNVSPEQVDQEKLAEADVYVLIAGFHYGSLVRDVSYTEQEFQTATDHGMPRLVFVVGEETVGPAALFRDLRHGPRQEAFRQRLLESGLTVTTVCSPDQLETALLQALTELPRSQQASMPAGRIWGIPARTVEFTGREQLLSGLRSALCAGEPAVVHGMGGVGKTTVASVYADRFSGDYDVAWWVPSEDPDLIAGRLADLARTLDLTTDQDSTDTALARLRGVLRTRGRWLLVFDNAVNAAALQPFLPGGDGHVIITSRNPNWAGIATALPVREFARSESVQLLQSRLPSLGDADADRMADALGDLPLAVDQAAWLLAGNGWSADTYLGLLAQRTEELLDRHEETNGYPTSVAAAWTLSFEQLGQDHPAALLALTFVAWLAPEPVPLTLLKHGPDELAAVVGDPLAFADVMGVLRVRGMADVTATTVQLHRVPAALLRARTKDDGWSATVVRAMNAGRPEDPWNNPPSWPLWRSLLPHFLAVTDASRDVQAATGTVVEILDCTSSYFRSRGDCRSALPLSKRSYESSRDLNGDDHLSTLISASNFAALLADLGRYQQALELIEDNFRRRRRLFGQDHRATLAAANGVVAVLTHLGDLQRAHVLGEDILARRKRVLGEDHPDTLVSANNLAICLAELGEHQAAYEIDKDTLARRKRILGEDHPYTLASGYNLGVSLENLGENERSREIHQDVLARRERVLGEDHPDTRKSAVALAAVEEET</sequence>
<dbReference type="Gene3D" id="3.40.50.300">
    <property type="entry name" value="P-loop containing nucleotide triphosphate hydrolases"/>
    <property type="match status" value="1"/>
</dbReference>
<dbReference type="SUPFAM" id="SSF52540">
    <property type="entry name" value="P-loop containing nucleoside triphosphate hydrolases"/>
    <property type="match status" value="1"/>
</dbReference>
<keyword evidence="4" id="KW-1185">Reference proteome</keyword>
<dbReference type="Pfam" id="PF00931">
    <property type="entry name" value="NB-ARC"/>
    <property type="match status" value="1"/>
</dbReference>
<evidence type="ECO:0000313" key="3">
    <source>
        <dbReference type="EMBL" id="MCR6481790.1"/>
    </source>
</evidence>
<evidence type="ECO:0000313" key="4">
    <source>
        <dbReference type="Proteomes" id="UP001144096"/>
    </source>
</evidence>
<comment type="caution">
    <text evidence="3">The sequence shown here is derived from an EMBL/GenBank/DDBJ whole genome shotgun (WGS) entry which is preliminary data.</text>
</comment>
<gene>
    <name evidence="3" type="primary">fxsT</name>
    <name evidence="3" type="ORF">M8542_03075</name>
</gene>